<keyword evidence="10" id="KW-0234">DNA repair</keyword>
<name>E8V3R5_TERSS</name>
<dbReference type="InterPro" id="IPR014729">
    <property type="entry name" value="Rossmann-like_a/b/a_fold"/>
</dbReference>
<dbReference type="FunFam" id="1.10.579.10:FF:000002">
    <property type="entry name" value="Deoxyribodipyrimidine photolyase"/>
    <property type="match status" value="1"/>
</dbReference>
<dbReference type="Proteomes" id="UP000006844">
    <property type="component" value="Chromosome"/>
</dbReference>
<dbReference type="InterPro" id="IPR052219">
    <property type="entry name" value="Photolyase_Class-2"/>
</dbReference>
<evidence type="ECO:0000259" key="14">
    <source>
        <dbReference type="PROSITE" id="PS51645"/>
    </source>
</evidence>
<dbReference type="GO" id="GO:0003677">
    <property type="term" value="F:DNA binding"/>
    <property type="evidence" value="ECO:0007669"/>
    <property type="project" value="UniProtKB-KW"/>
</dbReference>
<evidence type="ECO:0000313" key="16">
    <source>
        <dbReference type="Proteomes" id="UP000006844"/>
    </source>
</evidence>
<reference evidence="15 16" key="1">
    <citation type="journal article" date="2012" name="Stand. Genomic Sci.">
        <title>Complete genome sequence of Terriglobus saanensis type strain SP1PR4(T), an Acidobacteria from tundra soil.</title>
        <authorList>
            <person name="Rawat S.R."/>
            <person name="Mannisto M.K."/>
            <person name="Starovoytov V."/>
            <person name="Goodwin L."/>
            <person name="Nolan M."/>
            <person name="Hauser L."/>
            <person name="Land M."/>
            <person name="Davenport K.W."/>
            <person name="Woyke T."/>
            <person name="Haggblom M.M."/>
        </authorList>
    </citation>
    <scope>NUCLEOTIDE SEQUENCE</scope>
    <source>
        <strain evidence="16">ATCC BAA-1853 / DSM 23119 / SP1PR4</strain>
    </source>
</reference>
<protein>
    <recommendedName>
        <fullName evidence="5">Deoxyribodipyrimidine photo-lyase</fullName>
        <ecNumber evidence="4">4.1.99.3</ecNumber>
    </recommendedName>
    <alternativeName>
        <fullName evidence="12">DNA photolyase</fullName>
    </alternativeName>
</protein>
<evidence type="ECO:0000256" key="11">
    <source>
        <dbReference type="ARBA" id="ARBA00023239"/>
    </source>
</evidence>
<evidence type="ECO:0000256" key="13">
    <source>
        <dbReference type="ARBA" id="ARBA00033999"/>
    </source>
</evidence>
<comment type="similarity">
    <text evidence="3">Belongs to the DNA photolyase class-2 family.</text>
</comment>
<dbReference type="SUPFAM" id="SSF52425">
    <property type="entry name" value="Cryptochrome/photolyase, N-terminal domain"/>
    <property type="match status" value="1"/>
</dbReference>
<proteinExistence type="inferred from homology"/>
<evidence type="ECO:0000256" key="9">
    <source>
        <dbReference type="ARBA" id="ARBA00023125"/>
    </source>
</evidence>
<evidence type="ECO:0000256" key="3">
    <source>
        <dbReference type="ARBA" id="ARBA00006409"/>
    </source>
</evidence>
<dbReference type="SUPFAM" id="SSF48173">
    <property type="entry name" value="Cryptochrome/photolyase FAD-binding domain"/>
    <property type="match status" value="1"/>
</dbReference>
<dbReference type="STRING" id="401053.AciPR4_4003"/>
<dbReference type="Gene3D" id="1.25.40.80">
    <property type="match status" value="1"/>
</dbReference>
<keyword evidence="16" id="KW-1185">Reference proteome</keyword>
<dbReference type="PANTHER" id="PTHR10211">
    <property type="entry name" value="DEOXYRIBODIPYRIMIDINE PHOTOLYASE"/>
    <property type="match status" value="1"/>
</dbReference>
<keyword evidence="6" id="KW-0285">Flavoprotein</keyword>
<comment type="cofactor">
    <cofactor evidence="2">
        <name>FAD</name>
        <dbReference type="ChEBI" id="CHEBI:57692"/>
    </cofactor>
</comment>
<dbReference type="Pfam" id="PF00875">
    <property type="entry name" value="DNA_photolyase"/>
    <property type="match status" value="1"/>
</dbReference>
<dbReference type="Gene3D" id="1.10.579.10">
    <property type="entry name" value="DNA Cyclobutane Dipyrimidine Photolyase, subunit A, domain 3"/>
    <property type="match status" value="1"/>
</dbReference>
<dbReference type="InterPro" id="IPR036134">
    <property type="entry name" value="Crypto/Photolyase_FAD-like_sf"/>
</dbReference>
<feature type="domain" description="Photolyase/cryptochrome alpha/beta" evidence="14">
    <location>
        <begin position="32"/>
        <end position="161"/>
    </location>
</feature>
<evidence type="ECO:0000256" key="12">
    <source>
        <dbReference type="ARBA" id="ARBA00031671"/>
    </source>
</evidence>
<keyword evidence="11 15" id="KW-0456">Lyase</keyword>
<evidence type="ECO:0000256" key="6">
    <source>
        <dbReference type="ARBA" id="ARBA00022630"/>
    </source>
</evidence>
<dbReference type="Gene3D" id="3.40.50.620">
    <property type="entry name" value="HUPs"/>
    <property type="match status" value="1"/>
</dbReference>
<dbReference type="PANTHER" id="PTHR10211:SF0">
    <property type="entry name" value="DEOXYRIBODIPYRIMIDINE PHOTO-LYASE"/>
    <property type="match status" value="1"/>
</dbReference>
<gene>
    <name evidence="15" type="ordered locus">AciPR4_4003</name>
</gene>
<keyword evidence="9" id="KW-0238">DNA-binding</keyword>
<dbReference type="EMBL" id="CP002467">
    <property type="protein sequence ID" value="ADV84752.1"/>
    <property type="molecule type" value="Genomic_DNA"/>
</dbReference>
<accession>E8V3R5</accession>
<sequence>MPAQELSSALKNFSQDPRVTLRRAGVPNPDGRCVVYWMQRAQRGRDNAALNLAVQIADELGLPVVTYFAGISNFPHANLRHYHFLQQGLLDVENDLAERGIGFVLRNAPECSPVQFFADAHAAIVIGDENPLRAMERWRSMVAKNIEVPYWTIDTDVIVPSKLLEKAQYAARTIRPRLKKFLPEFLHLVKSIDNSAPAKEWQQPRGLRHDKLSIDMTKQWPDLDRSVLPVDEWNGGSGAAYKRLHLFTKNLGNYDRERNHPETDGTSMLSPFLHFGHIGPLTIALAVRKAIQTNPAAKVSGEAYLDQLITWRELCINFVKYEPNYDTAACADPWAKVTIGEHARDERSPLYSLEQLERAETYDELWNASQRQMVYRGWMHNYMRMYWAKKILEWSPSVDVAFERAVHLNDRYFLDGRDPNGYGSIAWALVGKFDRAWGERPIFGKIRYMSGASTGRKFDSKKYIAQNPPAGKPAEPLLF</sequence>
<dbReference type="PROSITE" id="PS51645">
    <property type="entry name" value="PHR_CRY_ALPHA_BETA"/>
    <property type="match status" value="1"/>
</dbReference>
<dbReference type="AlphaFoldDB" id="E8V3R5"/>
<comment type="catalytic activity">
    <reaction evidence="13">
        <text>cyclobutadipyrimidine (in DNA) = 2 pyrimidine residues (in DNA).</text>
        <dbReference type="EC" id="4.1.99.3"/>
    </reaction>
</comment>
<evidence type="ECO:0000256" key="2">
    <source>
        <dbReference type="ARBA" id="ARBA00001974"/>
    </source>
</evidence>
<dbReference type="GO" id="GO:0003904">
    <property type="term" value="F:deoxyribodipyrimidine photo-lyase activity"/>
    <property type="evidence" value="ECO:0007669"/>
    <property type="project" value="UniProtKB-EC"/>
</dbReference>
<organism evidence="15 16">
    <name type="scientific">Terriglobus saanensis (strain ATCC BAA-1853 / DSM 23119 / SP1PR4)</name>
    <dbReference type="NCBI Taxonomy" id="401053"/>
    <lineage>
        <taxon>Bacteria</taxon>
        <taxon>Pseudomonadati</taxon>
        <taxon>Acidobacteriota</taxon>
        <taxon>Terriglobia</taxon>
        <taxon>Terriglobales</taxon>
        <taxon>Acidobacteriaceae</taxon>
        <taxon>Terriglobus</taxon>
    </lineage>
</organism>
<evidence type="ECO:0000313" key="15">
    <source>
        <dbReference type="EMBL" id="ADV84752.1"/>
    </source>
</evidence>
<evidence type="ECO:0000256" key="1">
    <source>
        <dbReference type="ARBA" id="ARBA00001932"/>
    </source>
</evidence>
<evidence type="ECO:0000256" key="4">
    <source>
        <dbReference type="ARBA" id="ARBA00013149"/>
    </source>
</evidence>
<dbReference type="InterPro" id="IPR036155">
    <property type="entry name" value="Crypto/Photolyase_N_sf"/>
</dbReference>
<comment type="cofactor">
    <cofactor evidence="1">
        <name>(6R)-5,10-methylene-5,6,7,8-tetrahydrofolate</name>
        <dbReference type="ChEBI" id="CHEBI:15636"/>
    </cofactor>
</comment>
<evidence type="ECO:0000256" key="10">
    <source>
        <dbReference type="ARBA" id="ARBA00023204"/>
    </source>
</evidence>
<dbReference type="GO" id="GO:0000719">
    <property type="term" value="P:photoreactive repair"/>
    <property type="evidence" value="ECO:0007669"/>
    <property type="project" value="TreeGrafter"/>
</dbReference>
<dbReference type="HOGENOM" id="CLU_026342_2_1_0"/>
<keyword evidence="7" id="KW-0227">DNA damage</keyword>
<dbReference type="EC" id="4.1.99.3" evidence="4"/>
<dbReference type="RefSeq" id="WP_013570482.1">
    <property type="nucleotide sequence ID" value="NC_014963.1"/>
</dbReference>
<evidence type="ECO:0000256" key="5">
    <source>
        <dbReference type="ARBA" id="ARBA00014046"/>
    </source>
</evidence>
<keyword evidence="8" id="KW-0274">FAD</keyword>
<evidence type="ECO:0000256" key="8">
    <source>
        <dbReference type="ARBA" id="ARBA00022827"/>
    </source>
</evidence>
<evidence type="ECO:0000256" key="7">
    <source>
        <dbReference type="ARBA" id="ARBA00022763"/>
    </source>
</evidence>
<dbReference type="KEGG" id="tsa:AciPR4_4003"/>
<dbReference type="eggNOG" id="COG0415">
    <property type="taxonomic scope" value="Bacteria"/>
</dbReference>
<dbReference type="InterPro" id="IPR006050">
    <property type="entry name" value="DNA_photolyase_N"/>
</dbReference>